<evidence type="ECO:0000313" key="4">
    <source>
        <dbReference type="Proteomes" id="UP000324705"/>
    </source>
</evidence>
<dbReference type="Proteomes" id="UP000324705">
    <property type="component" value="Chromosome 7B"/>
</dbReference>
<dbReference type="Gramene" id="TRITD7Bv1G059740.5">
    <property type="protein sequence ID" value="TRITD7Bv1G059740.5"/>
    <property type="gene ID" value="TRITD7Bv1G059740"/>
</dbReference>
<dbReference type="EMBL" id="LT934124">
    <property type="protein sequence ID" value="VAI85748.1"/>
    <property type="molecule type" value="Genomic_DNA"/>
</dbReference>
<dbReference type="Pfam" id="PF25349">
    <property type="entry name" value="PH_PHS1"/>
    <property type="match status" value="1"/>
</dbReference>
<evidence type="ECO:0000259" key="2">
    <source>
        <dbReference type="Pfam" id="PF25349"/>
    </source>
</evidence>
<proteinExistence type="predicted"/>
<gene>
    <name evidence="3" type="ORF">TRITD_7Bv1G059740</name>
</gene>
<evidence type="ECO:0000313" key="3">
    <source>
        <dbReference type="EMBL" id="VAI85748.1"/>
    </source>
</evidence>
<dbReference type="AlphaFoldDB" id="A0A9R0ZYP9"/>
<protein>
    <recommendedName>
        <fullName evidence="2">Poor homologous synapsis 1 PH domain-containing protein</fullName>
    </recommendedName>
</protein>
<sequence length="319" mass="34566">MAGAGGRSRERLTSRAEEAAGGKRRRQRWEVEFARYFAKPRRAPSTPPPPGLRYISRGKQLHQGTWLLAASPAALCISRPTHSFAARVLTVSIGDVVYIQKFAVRFPRLSDAESFLNSVIVKELSSNTMDIMPSGSDYMCELEDSSSSEYIPSNGLQYRPDEAVSFEEPTSDHRTDAPAVGYHMEPDQPVLQSPIATNINSIYSGFPEGYSGFPEGYSGFPEGYSGSVKIERDGGPFPATITDHAPEKAYILDTRIDAAGGNSVADKGKGAGKEIDVSDVTRDILAGIETYGGDDSFHDMLSKLDKAIDELGGDMLLAS</sequence>
<name>A0A9R0ZYP9_TRITD</name>
<organism evidence="3 4">
    <name type="scientific">Triticum turgidum subsp. durum</name>
    <name type="common">Durum wheat</name>
    <name type="synonym">Triticum durum</name>
    <dbReference type="NCBI Taxonomy" id="4567"/>
    <lineage>
        <taxon>Eukaryota</taxon>
        <taxon>Viridiplantae</taxon>
        <taxon>Streptophyta</taxon>
        <taxon>Embryophyta</taxon>
        <taxon>Tracheophyta</taxon>
        <taxon>Spermatophyta</taxon>
        <taxon>Magnoliopsida</taxon>
        <taxon>Liliopsida</taxon>
        <taxon>Poales</taxon>
        <taxon>Poaceae</taxon>
        <taxon>BOP clade</taxon>
        <taxon>Pooideae</taxon>
        <taxon>Triticodae</taxon>
        <taxon>Triticeae</taxon>
        <taxon>Triticinae</taxon>
        <taxon>Triticum</taxon>
    </lineage>
</organism>
<keyword evidence="4" id="KW-1185">Reference proteome</keyword>
<accession>A0A9R0ZYP9</accession>
<feature type="compositionally biased region" description="Basic and acidic residues" evidence="1">
    <location>
        <begin position="7"/>
        <end position="21"/>
    </location>
</feature>
<feature type="region of interest" description="Disordered" evidence="1">
    <location>
        <begin position="1"/>
        <end position="27"/>
    </location>
</feature>
<reference evidence="3 4" key="1">
    <citation type="submission" date="2017-09" db="EMBL/GenBank/DDBJ databases">
        <authorList>
            <consortium name="International Durum Wheat Genome Sequencing Consortium (IDWGSC)"/>
            <person name="Milanesi L."/>
        </authorList>
    </citation>
    <scope>NUCLEOTIDE SEQUENCE [LARGE SCALE GENOMIC DNA]</scope>
    <source>
        <strain evidence="4">cv. Svevo</strain>
    </source>
</reference>
<feature type="domain" description="Poor homologous synapsis 1 PH" evidence="2">
    <location>
        <begin position="27"/>
        <end position="97"/>
    </location>
</feature>
<evidence type="ECO:0000256" key="1">
    <source>
        <dbReference type="SAM" id="MobiDB-lite"/>
    </source>
</evidence>
<dbReference type="InterPro" id="IPR057619">
    <property type="entry name" value="PH_PHS1"/>
</dbReference>